<dbReference type="Pfam" id="PF06429">
    <property type="entry name" value="Flg_bbr_C"/>
    <property type="match status" value="1"/>
</dbReference>
<dbReference type="GO" id="GO:0071978">
    <property type="term" value="P:bacterial-type flagellum-dependent swarming motility"/>
    <property type="evidence" value="ECO:0007669"/>
    <property type="project" value="TreeGrafter"/>
</dbReference>
<dbReference type="InterPro" id="IPR020013">
    <property type="entry name" value="Flagellar_FlgE/F/G"/>
</dbReference>
<dbReference type="InterPro" id="IPR037925">
    <property type="entry name" value="FlgE/F/G-like"/>
</dbReference>
<dbReference type="InterPro" id="IPR001444">
    <property type="entry name" value="Flag_bb_rod_N"/>
</dbReference>
<proteinExistence type="inferred from homology"/>
<dbReference type="Pfam" id="PF00460">
    <property type="entry name" value="Flg_bb_rod"/>
    <property type="match status" value="1"/>
</dbReference>
<evidence type="ECO:0000259" key="4">
    <source>
        <dbReference type="Pfam" id="PF06429"/>
    </source>
</evidence>
<evidence type="ECO:0000313" key="7">
    <source>
        <dbReference type="Proteomes" id="UP000236497"/>
    </source>
</evidence>
<dbReference type="EMBL" id="CVTD020000025">
    <property type="protein sequence ID" value="CRZ35478.1"/>
    <property type="molecule type" value="Genomic_DNA"/>
</dbReference>
<dbReference type="Proteomes" id="UP000236497">
    <property type="component" value="Unassembled WGS sequence"/>
</dbReference>
<evidence type="ECO:0000313" key="6">
    <source>
        <dbReference type="EMBL" id="CRZ35478.1"/>
    </source>
</evidence>
<dbReference type="PANTHER" id="PTHR30435">
    <property type="entry name" value="FLAGELLAR PROTEIN"/>
    <property type="match status" value="1"/>
</dbReference>
<name>A0A0H5SYL2_HERHM</name>
<evidence type="ECO:0000256" key="2">
    <source>
        <dbReference type="RuleBase" id="RU362116"/>
    </source>
</evidence>
<feature type="domain" description="Flagellar basal body rod protein N-terminal" evidence="3">
    <location>
        <begin position="7"/>
        <end position="35"/>
    </location>
</feature>
<feature type="domain" description="Flagellar hook protein FlgE/F/G-like D1" evidence="5">
    <location>
        <begin position="95"/>
        <end position="165"/>
    </location>
</feature>
<evidence type="ECO:0008006" key="8">
    <source>
        <dbReference type="Google" id="ProtNLM"/>
    </source>
</evidence>
<dbReference type="NCBIfam" id="TIGR03506">
    <property type="entry name" value="FlgEFG_subfam"/>
    <property type="match status" value="1"/>
</dbReference>
<comment type="subcellular location">
    <subcellularLocation>
        <location evidence="2">Bacterial flagellum basal body</location>
    </subcellularLocation>
</comment>
<dbReference type="InterPro" id="IPR010930">
    <property type="entry name" value="Flg_bb/hook_C_dom"/>
</dbReference>
<comment type="similarity">
    <text evidence="1 2">Belongs to the flagella basal body rod proteins family.</text>
</comment>
<dbReference type="RefSeq" id="WP_103203556.1">
    <property type="nucleotide sequence ID" value="NZ_CVTD020000025.1"/>
</dbReference>
<keyword evidence="7" id="KW-1185">Reference proteome</keyword>
<dbReference type="AlphaFoldDB" id="A0A0H5SYL2"/>
<dbReference type="GO" id="GO:0030694">
    <property type="term" value="C:bacterial-type flagellum basal body, rod"/>
    <property type="evidence" value="ECO:0007669"/>
    <property type="project" value="InterPro"/>
</dbReference>
<feature type="domain" description="Flagellar basal-body/hook protein C-terminal" evidence="4">
    <location>
        <begin position="208"/>
        <end position="252"/>
    </location>
</feature>
<dbReference type="InterPro" id="IPR012836">
    <property type="entry name" value="FlgF"/>
</dbReference>
<keyword evidence="2" id="KW-0975">Bacterial flagellum</keyword>
<gene>
    <name evidence="6" type="ORF">HHT355_2289</name>
</gene>
<dbReference type="Pfam" id="PF22692">
    <property type="entry name" value="LlgE_F_G_D1"/>
    <property type="match status" value="1"/>
</dbReference>
<sequence>MVRGLFTAYTGMSNEQKRLDIIANNLANAATVGYKTDNVTNQAFDDVLTIKVRDASEAYNDRPIGRMSLGVKLGEVYTNFSQGSLRQTGQPYHLALEGKGFFTLSVTDRYGNTTTKYTRNGSFTMTNEGYIVDTEGNRLMGEAGEIVVPLDATDIVVDATGAIYADGNYVDTVLLTDFEDYNYLKKTGDTMFEAVDGAVTVPAEAKVMQGYTEQSNVNVVTEMVEMIAITRAYEANQKVIQSIDQTLDLAANSVGKV</sequence>
<reference evidence="6 7" key="1">
    <citation type="submission" date="2015-06" db="EMBL/GenBank/DDBJ databases">
        <authorList>
            <person name="Wibberg Daniel"/>
        </authorList>
    </citation>
    <scope>NUCLEOTIDE SEQUENCE [LARGE SCALE GENOMIC DNA]</scope>
    <source>
        <strain evidence="6 7">T3/55T</strain>
    </source>
</reference>
<dbReference type="InterPro" id="IPR019776">
    <property type="entry name" value="Flagellar_basal_body_rod_CS"/>
</dbReference>
<evidence type="ECO:0000259" key="3">
    <source>
        <dbReference type="Pfam" id="PF00460"/>
    </source>
</evidence>
<dbReference type="PROSITE" id="PS00588">
    <property type="entry name" value="FLAGELLA_BB_ROD"/>
    <property type="match status" value="1"/>
</dbReference>
<evidence type="ECO:0000259" key="5">
    <source>
        <dbReference type="Pfam" id="PF22692"/>
    </source>
</evidence>
<accession>A0A0H5SYL2</accession>
<dbReference type="InterPro" id="IPR053967">
    <property type="entry name" value="LlgE_F_G-like_D1"/>
</dbReference>
<protein>
    <recommendedName>
        <fullName evidence="8">Flagellar basal body protein</fullName>
    </recommendedName>
</protein>
<organism evidence="6 7">
    <name type="scientific">Herbinix hemicellulosilytica</name>
    <dbReference type="NCBI Taxonomy" id="1564487"/>
    <lineage>
        <taxon>Bacteria</taxon>
        <taxon>Bacillati</taxon>
        <taxon>Bacillota</taxon>
        <taxon>Clostridia</taxon>
        <taxon>Lachnospirales</taxon>
        <taxon>Lachnospiraceae</taxon>
        <taxon>Herbinix</taxon>
    </lineage>
</organism>
<dbReference type="SUPFAM" id="SSF117143">
    <property type="entry name" value="Flagellar hook protein flgE"/>
    <property type="match status" value="1"/>
</dbReference>
<dbReference type="OrthoDB" id="9800375at2"/>
<dbReference type="NCBIfam" id="TIGR02490">
    <property type="entry name" value="flgF"/>
    <property type="match status" value="1"/>
</dbReference>
<dbReference type="PANTHER" id="PTHR30435:SF19">
    <property type="entry name" value="FLAGELLAR BASAL-BODY ROD PROTEIN FLGG"/>
    <property type="match status" value="1"/>
</dbReference>
<evidence type="ECO:0000256" key="1">
    <source>
        <dbReference type="ARBA" id="ARBA00009677"/>
    </source>
</evidence>